<dbReference type="KEGG" id="bsan:CHH28_07365"/>
<dbReference type="Proteomes" id="UP000202440">
    <property type="component" value="Chromosome"/>
</dbReference>
<reference evidence="2 3" key="1">
    <citation type="submission" date="2017-07" db="EMBL/GenBank/DDBJ databases">
        <title>Annotated genome sequence of Bacterioplanes sanyensis isolated from Red Sea.</title>
        <authorList>
            <person name="Rehman Z.U."/>
        </authorList>
    </citation>
    <scope>NUCLEOTIDE SEQUENCE [LARGE SCALE GENOMIC DNA]</scope>
    <source>
        <strain evidence="2 3">NV9</strain>
    </source>
</reference>
<feature type="chain" id="PRO_5012849794" evidence="1">
    <location>
        <begin position="29"/>
        <end position="447"/>
    </location>
</feature>
<evidence type="ECO:0000313" key="2">
    <source>
        <dbReference type="EMBL" id="ASP38501.1"/>
    </source>
</evidence>
<evidence type="ECO:0000313" key="3">
    <source>
        <dbReference type="Proteomes" id="UP000202440"/>
    </source>
</evidence>
<dbReference type="AlphaFoldDB" id="A0A222FJA2"/>
<protein>
    <submittedName>
        <fullName evidence="2">Uncharacterized protein</fullName>
    </submittedName>
</protein>
<feature type="signal peptide" evidence="1">
    <location>
        <begin position="1"/>
        <end position="28"/>
    </location>
</feature>
<keyword evidence="1" id="KW-0732">Signal</keyword>
<organism evidence="2 3">
    <name type="scientific">Bacterioplanes sanyensis</name>
    <dbReference type="NCBI Taxonomy" id="1249553"/>
    <lineage>
        <taxon>Bacteria</taxon>
        <taxon>Pseudomonadati</taxon>
        <taxon>Pseudomonadota</taxon>
        <taxon>Gammaproteobacteria</taxon>
        <taxon>Oceanospirillales</taxon>
        <taxon>Oceanospirillaceae</taxon>
        <taxon>Bacterioplanes</taxon>
    </lineage>
</organism>
<dbReference type="EMBL" id="CP022530">
    <property type="protein sequence ID" value="ASP38501.1"/>
    <property type="molecule type" value="Genomic_DNA"/>
</dbReference>
<keyword evidence="3" id="KW-1185">Reference proteome</keyword>
<dbReference type="Pfam" id="PF06980">
    <property type="entry name" value="DUF1302"/>
    <property type="match status" value="1"/>
</dbReference>
<evidence type="ECO:0000256" key="1">
    <source>
        <dbReference type="SAM" id="SignalP"/>
    </source>
</evidence>
<name>A0A222FJA2_9GAMM</name>
<dbReference type="InterPro" id="IPR010727">
    <property type="entry name" value="DUF1302"/>
</dbReference>
<proteinExistence type="predicted"/>
<sequence length="447" mass="51496">MMATGYRLAMGLACGLQLSALMPATCMAQWLPTLEYQLALTDQQSQAVDVQSQRWRLQPQWVGQYQAWRFNVLPQLELQSSGHLQGEENQNRDNYPPEDINYNGPLYWHSGLRADMREAYADYDGTLFATDWSLRLGKQQVAWGQADGFRVLDIINPQDLREFNLPDQQDTRIATWMLNSQWSLGGDQILQLIVIPDLTFSERAPSKSPFAITSPELTPTITAGQAVVRKATKRPDWRPEWALRWSDFVFGWDVSASYFAFFHDTPVIYREVIDSVVHVSPEYRSSQLLGVAANTVYGSWVHRFELAWLDRQFLISSAEYSAGINESPEAQFVYGLDFQGWSNSVLSYQLYLAYLQDEQLGTVRHQQSIRHTMMMKRSFLNDTLNTEVFLLLNRDYNDGQWRLTGDYQWNDNWVIELALDAFYGPAIGPFGQYQQANRLSMGLEYSF</sequence>
<accession>A0A222FJA2</accession>
<gene>
    <name evidence="2" type="ORF">CHH28_07365</name>
</gene>